<keyword evidence="2" id="KW-0808">Transferase</keyword>
<dbReference type="STRING" id="551996.SAMN05192573_117107"/>
<protein>
    <submittedName>
        <fullName evidence="2">Glycosyltransferase involved in cell wall bisynthesis</fullName>
    </submittedName>
</protein>
<dbReference type="GO" id="GO:0016757">
    <property type="term" value="F:glycosyltransferase activity"/>
    <property type="evidence" value="ECO:0007669"/>
    <property type="project" value="InterPro"/>
</dbReference>
<name>A0A1G8ITV0_9SPHI</name>
<evidence type="ECO:0000313" key="2">
    <source>
        <dbReference type="EMBL" id="SDI22293.1"/>
    </source>
</evidence>
<evidence type="ECO:0000259" key="1">
    <source>
        <dbReference type="Pfam" id="PF00534"/>
    </source>
</evidence>
<reference evidence="3" key="1">
    <citation type="submission" date="2016-10" db="EMBL/GenBank/DDBJ databases">
        <authorList>
            <person name="Varghese N."/>
            <person name="Submissions S."/>
        </authorList>
    </citation>
    <scope>NUCLEOTIDE SEQUENCE [LARGE SCALE GENOMIC DNA]</scope>
    <source>
        <strain evidence="3">Gh-67</strain>
    </source>
</reference>
<dbReference type="EMBL" id="FNCG01000017">
    <property type="protein sequence ID" value="SDI22293.1"/>
    <property type="molecule type" value="Genomic_DNA"/>
</dbReference>
<dbReference type="Pfam" id="PF00534">
    <property type="entry name" value="Glycos_transf_1"/>
    <property type="match status" value="1"/>
</dbReference>
<organism evidence="2 3">
    <name type="scientific">Mucilaginibacter gossypii</name>
    <dbReference type="NCBI Taxonomy" id="551996"/>
    <lineage>
        <taxon>Bacteria</taxon>
        <taxon>Pseudomonadati</taxon>
        <taxon>Bacteroidota</taxon>
        <taxon>Sphingobacteriia</taxon>
        <taxon>Sphingobacteriales</taxon>
        <taxon>Sphingobacteriaceae</taxon>
        <taxon>Mucilaginibacter</taxon>
    </lineage>
</organism>
<keyword evidence="3" id="KW-1185">Reference proteome</keyword>
<sequence>MAKRKRIGLSYTYNENWIGGTYYIENLVNALNVLNDEEKPHIILLTDSYESFRTAQQKFNYPYISFQLGSGEANKGFQLLNRVTNRLFKIRLFSQKIKALDAVFPYYKSEQQSAAKKKIYWVADFQEHFAPEFFSKDDIASRLQNQQEIQASAGHLIVSSNTALGHFKSIFPKHTVKVIVLPFAVAHPPYQDINIKLLLEKYQLPARYFICPNQFWKHKNQMVVLKAVKELKAEGIEITVAFTGNTNDYRNPHYFTEMKAFVEDNNIGNNVKFLGFIDRRDQLQLMNNAIAIIQPSLFEGWSTVVEDAKLMNKFLLVSDIEIHREQLVNSSARFFDPYNVNQLAQLLQQFSEHRSPPLLFENNTYHESVEKFGRTFLQIID</sequence>
<dbReference type="InterPro" id="IPR001296">
    <property type="entry name" value="Glyco_trans_1"/>
</dbReference>
<feature type="domain" description="Glycosyl transferase family 1" evidence="1">
    <location>
        <begin position="207"/>
        <end position="363"/>
    </location>
</feature>
<gene>
    <name evidence="2" type="ORF">SAMN05192573_117107</name>
</gene>
<accession>A0A1G8ITV0</accession>
<dbReference type="AlphaFoldDB" id="A0A1G8ITV0"/>
<dbReference type="PANTHER" id="PTHR46401:SF8">
    <property type="entry name" value="BLL6006 PROTEIN"/>
    <property type="match status" value="1"/>
</dbReference>
<dbReference type="RefSeq" id="WP_091173975.1">
    <property type="nucleotide sequence ID" value="NZ_FNCG01000017.1"/>
</dbReference>
<proteinExistence type="predicted"/>
<dbReference type="Proteomes" id="UP000199705">
    <property type="component" value="Unassembled WGS sequence"/>
</dbReference>
<evidence type="ECO:0000313" key="3">
    <source>
        <dbReference type="Proteomes" id="UP000199705"/>
    </source>
</evidence>
<dbReference type="Gene3D" id="3.40.50.2000">
    <property type="entry name" value="Glycogen Phosphorylase B"/>
    <property type="match status" value="1"/>
</dbReference>
<dbReference type="SUPFAM" id="SSF53756">
    <property type="entry name" value="UDP-Glycosyltransferase/glycogen phosphorylase"/>
    <property type="match status" value="1"/>
</dbReference>
<dbReference type="PANTHER" id="PTHR46401">
    <property type="entry name" value="GLYCOSYLTRANSFERASE WBBK-RELATED"/>
    <property type="match status" value="1"/>
</dbReference>